<dbReference type="RefSeq" id="WP_048466207.1">
    <property type="nucleotide sequence ID" value="NZ_LABX01000193.1"/>
</dbReference>
<gene>
    <name evidence="1" type="ORF">VP06_23500</name>
</gene>
<dbReference type="PATRIC" id="fig|270351.6.peg.2601"/>
<dbReference type="EMBL" id="LABX01000193">
    <property type="protein sequence ID" value="KMO29830.1"/>
    <property type="molecule type" value="Genomic_DNA"/>
</dbReference>
<evidence type="ECO:0000313" key="2">
    <source>
        <dbReference type="Proteomes" id="UP000035929"/>
    </source>
</evidence>
<dbReference type="AlphaFoldDB" id="A0A0J6S3Q8"/>
<sequence>MRLILVHGINQQGAGEAVLKDAWLGHLAAGLGRPLGQAEVLVPFYGDRLAALSDGHAGGAVAQGPGGQTDTGEAGFLAAALTEQAQAAGATAAMIAAEERRVPGEAVEEGFPMNRRINALVRVLERASPLHGSVVMRLLPQAYAYLKRPAAGAAVDAIVRPILDAGPAIVVGHSLGTVVTFKLLRQLALENRALDVPLYVTLGSPLPLMAVQAALGPAFAVPRGVGRWLNAVDPDDFIALGRGLDGLNFAEGIDNILDIENVPGDAHAIEGYLRDPRVAAAIAQACGI</sequence>
<dbReference type="SUPFAM" id="SSF53474">
    <property type="entry name" value="alpha/beta-Hydrolases"/>
    <property type="match status" value="1"/>
</dbReference>
<dbReference type="InterPro" id="IPR029058">
    <property type="entry name" value="AB_hydrolase_fold"/>
</dbReference>
<evidence type="ECO:0000313" key="1">
    <source>
        <dbReference type="EMBL" id="KMO29830.1"/>
    </source>
</evidence>
<proteinExistence type="predicted"/>
<organism evidence="1 2">
    <name type="scientific">Methylobacterium aquaticum</name>
    <dbReference type="NCBI Taxonomy" id="270351"/>
    <lineage>
        <taxon>Bacteria</taxon>
        <taxon>Pseudomonadati</taxon>
        <taxon>Pseudomonadota</taxon>
        <taxon>Alphaproteobacteria</taxon>
        <taxon>Hyphomicrobiales</taxon>
        <taxon>Methylobacteriaceae</taxon>
        <taxon>Methylobacterium</taxon>
    </lineage>
</organism>
<reference evidence="1 2" key="1">
    <citation type="submission" date="2015-03" db="EMBL/GenBank/DDBJ databases">
        <title>Genome sequencing of Methylobacterium aquaticum DSM16371 type strain.</title>
        <authorList>
            <person name="Chaudhry V."/>
            <person name="Patil P.B."/>
        </authorList>
    </citation>
    <scope>NUCLEOTIDE SEQUENCE [LARGE SCALE GENOMIC DNA]</scope>
    <source>
        <strain evidence="1 2">DSM 16371</strain>
    </source>
</reference>
<evidence type="ECO:0008006" key="3">
    <source>
        <dbReference type="Google" id="ProtNLM"/>
    </source>
</evidence>
<dbReference type="Gene3D" id="3.40.50.1820">
    <property type="entry name" value="alpha/beta hydrolase"/>
    <property type="match status" value="1"/>
</dbReference>
<name>A0A0J6S3Q8_9HYPH</name>
<accession>A0A0J6S3Q8</accession>
<dbReference type="Proteomes" id="UP000035929">
    <property type="component" value="Unassembled WGS sequence"/>
</dbReference>
<dbReference type="OrthoDB" id="980024at2"/>
<protein>
    <recommendedName>
        <fullName evidence="3">Alpha/beta hydrolase</fullName>
    </recommendedName>
</protein>
<comment type="caution">
    <text evidence="1">The sequence shown here is derived from an EMBL/GenBank/DDBJ whole genome shotgun (WGS) entry which is preliminary data.</text>
</comment>